<dbReference type="HOGENOM" id="CLU_1815609_0_0_1"/>
<dbReference type="Proteomes" id="UP000016801">
    <property type="component" value="Unassembled WGS sequence"/>
</dbReference>
<dbReference type="AlphaFoldDB" id="M1WFL3"/>
<accession>M1WFL3</accession>
<protein>
    <submittedName>
        <fullName evidence="1">Uncharacterized protein</fullName>
    </submittedName>
</protein>
<evidence type="ECO:0000313" key="2">
    <source>
        <dbReference type="Proteomes" id="UP000016801"/>
    </source>
</evidence>
<proteinExistence type="predicted"/>
<name>M1WFL3_CLAP2</name>
<evidence type="ECO:0000313" key="1">
    <source>
        <dbReference type="EMBL" id="CCE33768.1"/>
    </source>
</evidence>
<gene>
    <name evidence="1" type="ORF">CPUR_07694</name>
</gene>
<dbReference type="VEuPathDB" id="FungiDB:CPUR_07694"/>
<comment type="caution">
    <text evidence="1">The sequence shown here is derived from an EMBL/GenBank/DDBJ whole genome shotgun (WGS) entry which is preliminary data.</text>
</comment>
<reference evidence="1 2" key="1">
    <citation type="journal article" date="2013" name="PLoS Genet.">
        <title>Plant-symbiotic fungi as chemical engineers: Multi-genome analysis of the Clavicipitaceae reveals dynamics of alkaloid loci.</title>
        <authorList>
            <person name="Schardl C.L."/>
            <person name="Young C.A."/>
            <person name="Hesse U."/>
            <person name="Amyotte S.G."/>
            <person name="Andreeva K."/>
            <person name="Calie P.J."/>
            <person name="Fleetwood D.J."/>
            <person name="Haws D.C."/>
            <person name="Moore N."/>
            <person name="Oeser B."/>
            <person name="Panaccione D.G."/>
            <person name="Schweri K.K."/>
            <person name="Voisey C.R."/>
            <person name="Farman M.L."/>
            <person name="Jaromczyk J.W."/>
            <person name="Roe B.A."/>
            <person name="O'Sullivan D.M."/>
            <person name="Scott B."/>
            <person name="Tudzynski P."/>
            <person name="An Z."/>
            <person name="Arnaoudova E.G."/>
            <person name="Bullock C.T."/>
            <person name="Charlton N.D."/>
            <person name="Chen L."/>
            <person name="Cox M."/>
            <person name="Dinkins R.D."/>
            <person name="Florea S."/>
            <person name="Glenn A.E."/>
            <person name="Gordon A."/>
            <person name="Gueldener U."/>
            <person name="Harris D.R."/>
            <person name="Hollin W."/>
            <person name="Jaromczyk J."/>
            <person name="Johnson R.D."/>
            <person name="Khan A.K."/>
            <person name="Leistner E."/>
            <person name="Leuchtmann A."/>
            <person name="Li C."/>
            <person name="Liu J."/>
            <person name="Liu J."/>
            <person name="Liu M."/>
            <person name="Mace W."/>
            <person name="Machado C."/>
            <person name="Nagabhyru P."/>
            <person name="Pan J."/>
            <person name="Schmid J."/>
            <person name="Sugawara K."/>
            <person name="Steiner U."/>
            <person name="Takach J.E."/>
            <person name="Tanaka E."/>
            <person name="Webb J.S."/>
            <person name="Wilson E.V."/>
            <person name="Wiseman J.L."/>
            <person name="Yoshida R."/>
            <person name="Zeng Z."/>
        </authorList>
    </citation>
    <scope>NUCLEOTIDE SEQUENCE [LARGE SCALE GENOMIC DNA]</scope>
    <source>
        <strain evidence="1 2">20.1</strain>
    </source>
</reference>
<dbReference type="EMBL" id="CAGA01000065">
    <property type="protein sequence ID" value="CCE33768.1"/>
    <property type="molecule type" value="Genomic_DNA"/>
</dbReference>
<keyword evidence="2" id="KW-1185">Reference proteome</keyword>
<sequence>MKRDSVTVARSTGTYSQPIFGSIATVAAEDPPYLQKFVSQGRGILPDKVITVTVPQQTLRLILAFAAAVRTAEQTDPLTSICAIHSLPVREVVELIQRQYPEIAIPARDLGDVRMRLRQETFRNILRHTTLRETLERRGPSP</sequence>
<organism evidence="1 2">
    <name type="scientific">Claviceps purpurea (strain 20.1)</name>
    <name type="common">Ergot fungus</name>
    <name type="synonym">Sphacelia segetum</name>
    <dbReference type="NCBI Taxonomy" id="1111077"/>
    <lineage>
        <taxon>Eukaryota</taxon>
        <taxon>Fungi</taxon>
        <taxon>Dikarya</taxon>
        <taxon>Ascomycota</taxon>
        <taxon>Pezizomycotina</taxon>
        <taxon>Sordariomycetes</taxon>
        <taxon>Hypocreomycetidae</taxon>
        <taxon>Hypocreales</taxon>
        <taxon>Clavicipitaceae</taxon>
        <taxon>Claviceps</taxon>
    </lineage>
</organism>